<evidence type="ECO:0000313" key="2">
    <source>
        <dbReference type="Proteomes" id="UP000271650"/>
    </source>
</evidence>
<keyword evidence="1" id="KW-0067">ATP-binding</keyword>
<protein>
    <submittedName>
        <fullName evidence="1">ATP-binding protein</fullName>
    </submittedName>
</protein>
<evidence type="ECO:0000313" key="1">
    <source>
        <dbReference type="EMBL" id="XRI78389.1"/>
    </source>
</evidence>
<organism evidence="1 2">
    <name type="scientific">Acidithiobacillus sulfuriphilus</name>
    <dbReference type="NCBI Taxonomy" id="1867749"/>
    <lineage>
        <taxon>Bacteria</taxon>
        <taxon>Pseudomonadati</taxon>
        <taxon>Pseudomonadota</taxon>
        <taxon>Acidithiobacillia</taxon>
        <taxon>Acidithiobacillales</taxon>
        <taxon>Acidithiobacillaceae</taxon>
        <taxon>Acidithiobacillus</taxon>
    </lineage>
</organism>
<accession>A0ACD5HRD7</accession>
<sequence length="440" mass="48618">MSDVLPFAAQETAWIEVIHKMDETYADLVRYQVELEKKNVALEEAQHFLASILASMTDVLIVCDLTGAIQQVNRALEDLTGLSADQLLGRPFQSLFTKDSQLLVDGFAQCIRDKAIHDCVLQLRGRDEPVPVDINCTSRYDHRKRLVGMVLLGRPVGELHKAYRALNQAHTELKTAQKQLVQSEKMASLGRLVAGVAHELNNPISFIYGNVHALDRYARRLARYIAFFHEQGPGADQDRLRGELRIDRILDDLSPLITGTMEGAERVRDIVQGLRQFSSGKQGEYALFDVEPVLRRAVHWVSKGGPESLEVDYDLPASLRVFGHAGQIQQVLMNLVQNALDAMAGMEHPHLKIRGGEEEGGVWLQVRDFGPGIAEADLVQIFDPFFTTKPVGSGTGLGLAISYGIVNEHGGRLEAHNHPQGGAMFRLDLPSLRPGDSVGG</sequence>
<gene>
    <name evidence="1" type="ORF">EC580_006910</name>
</gene>
<keyword evidence="1" id="KW-0547">Nucleotide-binding</keyword>
<dbReference type="Proteomes" id="UP000271650">
    <property type="component" value="Chromosome"/>
</dbReference>
<keyword evidence="2" id="KW-1185">Reference proteome</keyword>
<name>A0ACD5HRD7_9PROT</name>
<proteinExistence type="predicted"/>
<dbReference type="EMBL" id="CP127527">
    <property type="protein sequence ID" value="XRI78389.1"/>
    <property type="molecule type" value="Genomic_DNA"/>
</dbReference>
<reference evidence="1 2" key="1">
    <citation type="journal article" date="2019" name="Int. J. Syst. Evol. Microbiol.">
        <title>Acidithiobacillus sulfuriphilus sp. nov.: an extremely acidophilic sulfur-oxidizing chemolithotroph isolated from a neutral pH environment.</title>
        <authorList>
            <person name="Falagan C."/>
            <person name="Moya-Beltran A."/>
            <person name="Castro M."/>
            <person name="Quatrini R."/>
            <person name="Johnson D.B."/>
        </authorList>
    </citation>
    <scope>NUCLEOTIDE SEQUENCE [LARGE SCALE GENOMIC DNA]</scope>
    <source>
        <strain evidence="1 2">CJ-2</strain>
    </source>
</reference>